<dbReference type="CDD" id="cd10509">
    <property type="entry name" value="Zn-ribbon_RPC11"/>
    <property type="match status" value="1"/>
</dbReference>
<dbReference type="InterPro" id="IPR012164">
    <property type="entry name" value="Rpa12/Rpb9/Rpc10/TFS"/>
</dbReference>
<dbReference type="eggNOG" id="KOG2906">
    <property type="taxonomic scope" value="Eukaryota"/>
</dbReference>
<comment type="function">
    <text evidence="7">DNA-dependent RNA polymerase catalyzes the transcription of DNA into RNA using the four ribonucleoside triphosphates as substrates.</text>
</comment>
<evidence type="ECO:0000256" key="1">
    <source>
        <dbReference type="ARBA" id="ARBA00004123"/>
    </source>
</evidence>
<protein>
    <recommendedName>
        <fullName evidence="7">DNA-directed RNA polymerase subunit</fullName>
    </recommendedName>
</protein>
<dbReference type="PANTHER" id="PTHR11239:SF12">
    <property type="entry name" value="DNA-DIRECTED RNA POLYMERASE III SUBUNIT RPC10"/>
    <property type="match status" value="1"/>
</dbReference>
<feature type="binding site" evidence="8">
    <location>
        <position position="102"/>
    </location>
    <ligand>
        <name>Zn(2+)</name>
        <dbReference type="ChEBI" id="CHEBI:29105"/>
        <label>2</label>
    </ligand>
</feature>
<reference evidence="12" key="1">
    <citation type="submission" date="2006-10" db="EMBL/GenBank/DDBJ databases">
        <authorList>
            <person name="Amadeo P."/>
            <person name="Zhao Q."/>
            <person name="Wortman J."/>
            <person name="Fraser-Liggett C."/>
            <person name="Carlton J."/>
        </authorList>
    </citation>
    <scope>NUCLEOTIDE SEQUENCE</scope>
    <source>
        <strain evidence="12">G3</strain>
    </source>
</reference>
<dbReference type="RefSeq" id="XP_001322166.1">
    <property type="nucleotide sequence ID" value="XM_001322131.1"/>
</dbReference>
<gene>
    <name evidence="12" type="ORF">TVAG_482170</name>
</gene>
<dbReference type="Pfam" id="PF01096">
    <property type="entry name" value="Zn_ribbon_TFIIS"/>
    <property type="match status" value="1"/>
</dbReference>
<dbReference type="GO" id="GO:0005666">
    <property type="term" value="C:RNA polymerase III complex"/>
    <property type="evidence" value="ECO:0000318"/>
    <property type="project" value="GO_Central"/>
</dbReference>
<dbReference type="VEuPathDB" id="TrichDB:TVAGG3_0588630"/>
<evidence type="ECO:0000256" key="8">
    <source>
        <dbReference type="PIRSR" id="PIRSR005586-1"/>
    </source>
</evidence>
<keyword evidence="13" id="KW-1185">Reference proteome</keyword>
<dbReference type="OMA" id="TISFECI"/>
<dbReference type="SUPFAM" id="SSF57783">
    <property type="entry name" value="Zinc beta-ribbon"/>
    <property type="match status" value="1"/>
</dbReference>
<dbReference type="OrthoDB" id="282152at2759"/>
<dbReference type="PROSITE" id="PS00466">
    <property type="entry name" value="ZF_TFIIS_1"/>
    <property type="match status" value="1"/>
</dbReference>
<dbReference type="PANTHER" id="PTHR11239">
    <property type="entry name" value="DNA-DIRECTED RNA POLYMERASE"/>
    <property type="match status" value="1"/>
</dbReference>
<feature type="binding site" evidence="8">
    <location>
        <position position="7"/>
    </location>
    <ligand>
        <name>Zn(2+)</name>
        <dbReference type="ChEBI" id="CHEBI:29105"/>
        <label>1</label>
    </ligand>
</feature>
<dbReference type="InterPro" id="IPR034014">
    <property type="entry name" value="Zn_ribbon_RPC11_C"/>
</dbReference>
<feature type="zinc finger region" description="C4-type" evidence="9">
    <location>
        <begin position="7"/>
        <end position="30"/>
    </location>
</feature>
<keyword evidence="4 9" id="KW-0863">Zinc-finger</keyword>
<dbReference type="PIRSF" id="PIRSF005586">
    <property type="entry name" value="RNApol_RpoM"/>
    <property type="match status" value="1"/>
</dbReference>
<dbReference type="STRING" id="5722.A2EBM6"/>
<evidence type="ECO:0000256" key="5">
    <source>
        <dbReference type="ARBA" id="ARBA00022833"/>
    </source>
</evidence>
<dbReference type="InterPro" id="IPR001529">
    <property type="entry name" value="Zn_ribbon_RPB9"/>
</dbReference>
<dbReference type="AlphaFoldDB" id="A2EBM6"/>
<sequence>MSTHSFCPACGNLLLVDTSGDRTQLKCRACNFVMGFVGRTVQSAPLNPLDVKALITNDDAMSFQNKTQARCDKCGHNEAFFTEIQIRSADEPATLFFKCCKCGNTWREG</sequence>
<evidence type="ECO:0000256" key="10">
    <source>
        <dbReference type="RuleBase" id="RU003474"/>
    </source>
</evidence>
<evidence type="ECO:0000313" key="12">
    <source>
        <dbReference type="EMBL" id="EAY09943.1"/>
    </source>
</evidence>
<feature type="binding site" evidence="8">
    <location>
        <position position="27"/>
    </location>
    <ligand>
        <name>Zn(2+)</name>
        <dbReference type="ChEBI" id="CHEBI:29105"/>
        <label>1</label>
    </ligand>
</feature>
<proteinExistence type="inferred from homology"/>
<feature type="domain" description="TFIIS-type" evidence="11">
    <location>
        <begin position="67"/>
        <end position="107"/>
    </location>
</feature>
<dbReference type="InParanoid" id="A2EBM6"/>
<keyword evidence="7 10" id="KW-0804">Transcription</keyword>
<dbReference type="FunCoup" id="A2EBM6">
    <property type="interactions" value="204"/>
</dbReference>
<dbReference type="VEuPathDB" id="TrichDB:TVAG_482170"/>
<dbReference type="InterPro" id="IPR001222">
    <property type="entry name" value="Znf_TFIIS"/>
</dbReference>
<evidence type="ECO:0000256" key="7">
    <source>
        <dbReference type="PIRNR" id="PIRNR005586"/>
    </source>
</evidence>
<feature type="binding site" evidence="8">
    <location>
        <position position="99"/>
    </location>
    <ligand>
        <name>Zn(2+)</name>
        <dbReference type="ChEBI" id="CHEBI:29105"/>
        <label>2</label>
    </ligand>
</feature>
<keyword evidence="6 7" id="KW-0539">Nucleus</keyword>
<dbReference type="GO" id="GO:0003676">
    <property type="term" value="F:nucleic acid binding"/>
    <property type="evidence" value="ECO:0007669"/>
    <property type="project" value="InterPro"/>
</dbReference>
<reference evidence="12" key="2">
    <citation type="journal article" date="2007" name="Science">
        <title>Draft genome sequence of the sexually transmitted pathogen Trichomonas vaginalis.</title>
        <authorList>
            <person name="Carlton J.M."/>
            <person name="Hirt R.P."/>
            <person name="Silva J.C."/>
            <person name="Delcher A.L."/>
            <person name="Schatz M."/>
            <person name="Zhao Q."/>
            <person name="Wortman J.R."/>
            <person name="Bidwell S.L."/>
            <person name="Alsmark U.C.M."/>
            <person name="Besteiro S."/>
            <person name="Sicheritz-Ponten T."/>
            <person name="Noel C.J."/>
            <person name="Dacks J.B."/>
            <person name="Foster P.G."/>
            <person name="Simillion C."/>
            <person name="Van de Peer Y."/>
            <person name="Miranda-Saavedra D."/>
            <person name="Barton G.J."/>
            <person name="Westrop G.D."/>
            <person name="Mueller S."/>
            <person name="Dessi D."/>
            <person name="Fiori P.L."/>
            <person name="Ren Q."/>
            <person name="Paulsen I."/>
            <person name="Zhang H."/>
            <person name="Bastida-Corcuera F.D."/>
            <person name="Simoes-Barbosa A."/>
            <person name="Brown M.T."/>
            <person name="Hayes R.D."/>
            <person name="Mukherjee M."/>
            <person name="Okumura C.Y."/>
            <person name="Schneider R."/>
            <person name="Smith A.J."/>
            <person name="Vanacova S."/>
            <person name="Villalvazo M."/>
            <person name="Haas B.J."/>
            <person name="Pertea M."/>
            <person name="Feldblyum T.V."/>
            <person name="Utterback T.R."/>
            <person name="Shu C.L."/>
            <person name="Osoegawa K."/>
            <person name="de Jong P.J."/>
            <person name="Hrdy I."/>
            <person name="Horvathova L."/>
            <person name="Zubacova Z."/>
            <person name="Dolezal P."/>
            <person name="Malik S.B."/>
            <person name="Logsdon J.M. Jr."/>
            <person name="Henze K."/>
            <person name="Gupta A."/>
            <person name="Wang C.C."/>
            <person name="Dunne R.L."/>
            <person name="Upcroft J.A."/>
            <person name="Upcroft P."/>
            <person name="White O."/>
            <person name="Salzberg S.L."/>
            <person name="Tang P."/>
            <person name="Chiu C.-H."/>
            <person name="Lee Y.-S."/>
            <person name="Embley T.M."/>
            <person name="Coombs G.H."/>
            <person name="Mottram J.C."/>
            <person name="Tachezy J."/>
            <person name="Fraser-Liggett C.M."/>
            <person name="Johnson P.J."/>
        </authorList>
    </citation>
    <scope>NUCLEOTIDE SEQUENCE [LARGE SCALE GENOMIC DNA]</scope>
    <source>
        <strain evidence="12">G3</strain>
    </source>
</reference>
<evidence type="ECO:0000256" key="6">
    <source>
        <dbReference type="ARBA" id="ARBA00023242"/>
    </source>
</evidence>
<dbReference type="Gene3D" id="2.20.25.10">
    <property type="match status" value="1"/>
</dbReference>
<evidence type="ECO:0000259" key="11">
    <source>
        <dbReference type="PROSITE" id="PS51133"/>
    </source>
</evidence>
<dbReference type="Pfam" id="PF02150">
    <property type="entry name" value="Zn_ribbon_RPB9"/>
    <property type="match status" value="1"/>
</dbReference>
<evidence type="ECO:0000313" key="13">
    <source>
        <dbReference type="Proteomes" id="UP000001542"/>
    </source>
</evidence>
<name>A2EBM6_TRIV3</name>
<keyword evidence="2 7" id="KW-0240">DNA-directed RNA polymerase</keyword>
<evidence type="ECO:0000256" key="4">
    <source>
        <dbReference type="ARBA" id="ARBA00022771"/>
    </source>
</evidence>
<dbReference type="GO" id="GO:0006386">
    <property type="term" value="P:termination of RNA polymerase III transcription"/>
    <property type="evidence" value="ECO:0000318"/>
    <property type="project" value="GO_Central"/>
</dbReference>
<feature type="binding site" evidence="8">
    <location>
        <position position="71"/>
    </location>
    <ligand>
        <name>Zn(2+)</name>
        <dbReference type="ChEBI" id="CHEBI:29105"/>
        <label>2</label>
    </ligand>
</feature>
<dbReference type="KEGG" id="tva:4767874"/>
<organism evidence="12 13">
    <name type="scientific">Trichomonas vaginalis (strain ATCC PRA-98 / G3)</name>
    <dbReference type="NCBI Taxonomy" id="412133"/>
    <lineage>
        <taxon>Eukaryota</taxon>
        <taxon>Metamonada</taxon>
        <taxon>Parabasalia</taxon>
        <taxon>Trichomonadida</taxon>
        <taxon>Trichomonadidae</taxon>
        <taxon>Trichomonas</taxon>
    </lineage>
</organism>
<dbReference type="GO" id="GO:0008270">
    <property type="term" value="F:zinc ion binding"/>
    <property type="evidence" value="ECO:0007669"/>
    <property type="project" value="UniProtKB-KW"/>
</dbReference>
<evidence type="ECO:0000256" key="3">
    <source>
        <dbReference type="ARBA" id="ARBA00022723"/>
    </source>
</evidence>
<dbReference type="GO" id="GO:0003899">
    <property type="term" value="F:DNA-directed RNA polymerase activity"/>
    <property type="evidence" value="ECO:0007669"/>
    <property type="project" value="InterPro"/>
</dbReference>
<dbReference type="Proteomes" id="UP000001542">
    <property type="component" value="Unassembled WGS sequence"/>
</dbReference>
<dbReference type="SMART" id="SM00440">
    <property type="entry name" value="ZnF_C2C2"/>
    <property type="match status" value="1"/>
</dbReference>
<dbReference type="EMBL" id="DS113347">
    <property type="protein sequence ID" value="EAY09943.1"/>
    <property type="molecule type" value="Genomic_DNA"/>
</dbReference>
<evidence type="ECO:0000256" key="9">
    <source>
        <dbReference type="PIRSR" id="PIRSR005586-2"/>
    </source>
</evidence>
<keyword evidence="5 8" id="KW-0862">Zinc</keyword>
<feature type="binding site" evidence="8">
    <location>
        <position position="74"/>
    </location>
    <ligand>
        <name>Zn(2+)</name>
        <dbReference type="ChEBI" id="CHEBI:29105"/>
        <label>2</label>
    </ligand>
</feature>
<comment type="subcellular location">
    <subcellularLocation>
        <location evidence="1 7">Nucleus</location>
    </subcellularLocation>
</comment>
<keyword evidence="3 8" id="KW-0479">Metal-binding</keyword>
<comment type="similarity">
    <text evidence="7 10">Belongs to the archaeal rpoM/eukaryotic RPA12/RPB9/RPC11 RNA polymerase family.</text>
</comment>
<feature type="binding site" evidence="8">
    <location>
        <position position="30"/>
    </location>
    <ligand>
        <name>Zn(2+)</name>
        <dbReference type="ChEBI" id="CHEBI:29105"/>
        <label>1</label>
    </ligand>
</feature>
<feature type="binding site" evidence="8">
    <location>
        <position position="10"/>
    </location>
    <ligand>
        <name>Zn(2+)</name>
        <dbReference type="ChEBI" id="CHEBI:29105"/>
        <label>1</label>
    </ligand>
</feature>
<evidence type="ECO:0000256" key="2">
    <source>
        <dbReference type="ARBA" id="ARBA00022478"/>
    </source>
</evidence>
<dbReference type="PROSITE" id="PS51133">
    <property type="entry name" value="ZF_TFIIS_2"/>
    <property type="match status" value="1"/>
</dbReference>
<accession>A2EBM6</accession>